<dbReference type="InterPro" id="IPR057670">
    <property type="entry name" value="SH3_retrovirus"/>
</dbReference>
<feature type="compositionally biased region" description="Low complexity" evidence="2">
    <location>
        <begin position="827"/>
        <end position="839"/>
    </location>
</feature>
<dbReference type="EMBL" id="CP093347">
    <property type="protein sequence ID" value="WOH00571.1"/>
    <property type="molecule type" value="Genomic_DNA"/>
</dbReference>
<dbReference type="Pfam" id="PF14244">
    <property type="entry name" value="Retrotran_gag_3"/>
    <property type="match status" value="1"/>
</dbReference>
<dbReference type="InterPro" id="IPR054722">
    <property type="entry name" value="PolX-like_BBD"/>
</dbReference>
<dbReference type="Proteomes" id="UP000077755">
    <property type="component" value="Chromosome 5"/>
</dbReference>
<evidence type="ECO:0000256" key="1">
    <source>
        <dbReference type="ARBA" id="ARBA00022670"/>
    </source>
</evidence>
<dbReference type="InterPro" id="IPR039537">
    <property type="entry name" value="Retrotran_Ty1/copia-like"/>
</dbReference>
<name>A0AAF0X6A0_DAUCS</name>
<gene>
    <name evidence="4" type="ORF">DCAR_0519937</name>
</gene>
<reference evidence="4" key="2">
    <citation type="submission" date="2022-03" db="EMBL/GenBank/DDBJ databases">
        <title>Draft title - Genomic analysis of global carrot germplasm unveils the trajectory of domestication and the origin of high carotenoid orange carrot.</title>
        <authorList>
            <person name="Iorizzo M."/>
            <person name="Ellison S."/>
            <person name="Senalik D."/>
            <person name="Macko-Podgorni A."/>
            <person name="Grzebelus D."/>
            <person name="Bostan H."/>
            <person name="Rolling W."/>
            <person name="Curaba J."/>
            <person name="Simon P."/>
        </authorList>
    </citation>
    <scope>NUCLEOTIDE SEQUENCE</scope>
    <source>
        <tissue evidence="4">Leaf</tissue>
    </source>
</reference>
<feature type="compositionally biased region" description="Polar residues" evidence="2">
    <location>
        <begin position="313"/>
        <end position="330"/>
    </location>
</feature>
<dbReference type="Pfam" id="PF25597">
    <property type="entry name" value="SH3_retrovirus"/>
    <property type="match status" value="1"/>
</dbReference>
<evidence type="ECO:0000259" key="3">
    <source>
        <dbReference type="PROSITE" id="PS50994"/>
    </source>
</evidence>
<dbReference type="Pfam" id="PF00665">
    <property type="entry name" value="rve"/>
    <property type="match status" value="1"/>
</dbReference>
<dbReference type="AlphaFoldDB" id="A0AAF0X6A0"/>
<dbReference type="Pfam" id="PF03732">
    <property type="entry name" value="Retrotrans_gag"/>
    <property type="match status" value="1"/>
</dbReference>
<dbReference type="GO" id="GO:0015074">
    <property type="term" value="P:DNA integration"/>
    <property type="evidence" value="ECO:0007669"/>
    <property type="project" value="InterPro"/>
</dbReference>
<feature type="compositionally biased region" description="Polar residues" evidence="2">
    <location>
        <begin position="813"/>
        <end position="826"/>
    </location>
</feature>
<dbReference type="InterPro" id="IPR012337">
    <property type="entry name" value="RNaseH-like_sf"/>
</dbReference>
<protein>
    <recommendedName>
        <fullName evidence="3">Integrase catalytic domain-containing protein</fullName>
    </recommendedName>
</protein>
<dbReference type="Pfam" id="PF13976">
    <property type="entry name" value="gag_pre-integrs"/>
    <property type="match status" value="1"/>
</dbReference>
<dbReference type="PROSITE" id="PS50994">
    <property type="entry name" value="INTEGRASE"/>
    <property type="match status" value="1"/>
</dbReference>
<dbReference type="Gene3D" id="3.30.420.10">
    <property type="entry name" value="Ribonuclease H-like superfamily/Ribonuclease H"/>
    <property type="match status" value="1"/>
</dbReference>
<dbReference type="InterPro" id="IPR029472">
    <property type="entry name" value="Copia-like_N"/>
</dbReference>
<dbReference type="GO" id="GO:0006508">
    <property type="term" value="P:proteolysis"/>
    <property type="evidence" value="ECO:0007669"/>
    <property type="project" value="UniProtKB-KW"/>
</dbReference>
<accession>A0AAF0X6A0</accession>
<keyword evidence="1" id="KW-0378">Hydrolase</keyword>
<dbReference type="InterPro" id="IPR001584">
    <property type="entry name" value="Integrase_cat-core"/>
</dbReference>
<feature type="region of interest" description="Disordered" evidence="2">
    <location>
        <begin position="309"/>
        <end position="337"/>
    </location>
</feature>
<dbReference type="PANTHER" id="PTHR42648">
    <property type="entry name" value="TRANSPOSASE, PUTATIVE-RELATED"/>
    <property type="match status" value="1"/>
</dbReference>
<evidence type="ECO:0000313" key="4">
    <source>
        <dbReference type="EMBL" id="WOH00571.1"/>
    </source>
</evidence>
<feature type="domain" description="Integrase catalytic" evidence="3">
    <location>
        <begin position="524"/>
        <end position="699"/>
    </location>
</feature>
<reference evidence="4" key="1">
    <citation type="journal article" date="2016" name="Nat. Genet.">
        <title>A high-quality carrot genome assembly provides new insights into carotenoid accumulation and asterid genome evolution.</title>
        <authorList>
            <person name="Iorizzo M."/>
            <person name="Ellison S."/>
            <person name="Senalik D."/>
            <person name="Zeng P."/>
            <person name="Satapoomin P."/>
            <person name="Huang J."/>
            <person name="Bowman M."/>
            <person name="Iovene M."/>
            <person name="Sanseverino W."/>
            <person name="Cavagnaro P."/>
            <person name="Yildiz M."/>
            <person name="Macko-Podgorni A."/>
            <person name="Moranska E."/>
            <person name="Grzebelus E."/>
            <person name="Grzebelus D."/>
            <person name="Ashrafi H."/>
            <person name="Zheng Z."/>
            <person name="Cheng S."/>
            <person name="Spooner D."/>
            <person name="Van Deynze A."/>
            <person name="Simon P."/>
        </authorList>
    </citation>
    <scope>NUCLEOTIDE SEQUENCE</scope>
    <source>
        <tissue evidence="4">Leaf</tissue>
    </source>
</reference>
<dbReference type="PANTHER" id="PTHR42648:SF31">
    <property type="entry name" value="RNA-DIRECTED DNA POLYMERASE"/>
    <property type="match status" value="1"/>
</dbReference>
<dbReference type="SUPFAM" id="SSF53098">
    <property type="entry name" value="Ribonuclease H-like"/>
    <property type="match status" value="1"/>
</dbReference>
<evidence type="ECO:0000313" key="5">
    <source>
        <dbReference type="Proteomes" id="UP000077755"/>
    </source>
</evidence>
<dbReference type="GO" id="GO:0003676">
    <property type="term" value="F:nucleic acid binding"/>
    <property type="evidence" value="ECO:0007669"/>
    <property type="project" value="InterPro"/>
</dbReference>
<keyword evidence="5" id="KW-1185">Reference proteome</keyword>
<sequence length="960" mass="107324">MADSSSTNTIDSYHPFYLQASDNPGTSLVNISLTSQNYIQWSRAVKRALSAKNKLGLIAGTVRQPEPLSNLYPFWTRCNDMVVSWMLNSISDEIRDSVAYFGTAKEIWDDLLTRFAQGNVPRIFQLKKELTALHQGSMSITAYFTKCRTLTDELSDLSPLPKCNCPNNVKLVAYEQLNSLSQFLMGLNDVYTNIRGQILMMKPLPDLSQAYSLLLQEESQRDTHFPAVAPENMAMNVKFAGNKPKPTGNKKSENETCTYCNNVGHSKEKCFFLHGYPEWHRSFGKPKPKLRATDAPKRAANMIQQSIQSMQSWPSSGAGTTSHLAGTQPSHLEGKMHSVSSNHTTYTVTHDTATKWILDSGATDHIVANVASLLNPKRLDSSLHLPNGDTVPITHIGNVQLTTDITLKDALCVPSFHCNLVSISKLTADSCMSIVFSNSKCVLQDPSQKRSVEIGSISAGLYNLQSVQAFTARLNKSPSVEAQIWHNRMGHPAATVINKMSVMTPVESTLFSTCDVCLQSKQHRLPFPVSESHTYQLFDLVHCDLWGPYKECTHGKCTLFLTIVEEYSKCTWVYLLNNKGQVSSVIEQFLQLIHTQFKTSVKCVRSDNGTEFTNQTLQQLFANKGIIHQTTCPYTPQQNGVVERKHQHLLNVARSLRLQAHLPKSLWGDCVLTAAHLINMLPVQQLNYRSPYEMLYKKLPDYQSLKVFGCLCYIADVSSVPDKLNPRGLKCVFLGYPFGKKGYRVLHLDTRKCYYSRDVIFIEDVFPFQDLLAAKTNDDRLFPNVYTEDINQQTPAVILPSETDGQTADDGDSSNPTSNTDHTTAAQQPVQQHVPVSRPVRQKQVPTKFKDYTGMPTLPSMNTSTHACVSSSNCNYPIQTYMSNHVFTNKHKAFMTNISNVKVPYTFAQAVGQPQWASAMLAEIRALEANNTWIIVPKPSNKILLTANGFSRSSILQKAI</sequence>
<dbReference type="GO" id="GO:0008233">
    <property type="term" value="F:peptidase activity"/>
    <property type="evidence" value="ECO:0007669"/>
    <property type="project" value="UniProtKB-KW"/>
</dbReference>
<feature type="region of interest" description="Disordered" evidence="2">
    <location>
        <begin position="801"/>
        <end position="842"/>
    </location>
</feature>
<keyword evidence="1" id="KW-0645">Protease</keyword>
<dbReference type="InterPro" id="IPR005162">
    <property type="entry name" value="Retrotrans_gag_dom"/>
</dbReference>
<dbReference type="InterPro" id="IPR025724">
    <property type="entry name" value="GAG-pre-integrase_dom"/>
</dbReference>
<dbReference type="InterPro" id="IPR036397">
    <property type="entry name" value="RNaseH_sf"/>
</dbReference>
<proteinExistence type="predicted"/>
<dbReference type="Pfam" id="PF22936">
    <property type="entry name" value="Pol_BBD"/>
    <property type="match status" value="1"/>
</dbReference>
<organism evidence="4 5">
    <name type="scientific">Daucus carota subsp. sativus</name>
    <name type="common">Carrot</name>
    <dbReference type="NCBI Taxonomy" id="79200"/>
    <lineage>
        <taxon>Eukaryota</taxon>
        <taxon>Viridiplantae</taxon>
        <taxon>Streptophyta</taxon>
        <taxon>Embryophyta</taxon>
        <taxon>Tracheophyta</taxon>
        <taxon>Spermatophyta</taxon>
        <taxon>Magnoliopsida</taxon>
        <taxon>eudicotyledons</taxon>
        <taxon>Gunneridae</taxon>
        <taxon>Pentapetalae</taxon>
        <taxon>asterids</taxon>
        <taxon>campanulids</taxon>
        <taxon>Apiales</taxon>
        <taxon>Apiaceae</taxon>
        <taxon>Apioideae</taxon>
        <taxon>Scandiceae</taxon>
        <taxon>Daucinae</taxon>
        <taxon>Daucus</taxon>
        <taxon>Daucus sect. Daucus</taxon>
    </lineage>
</organism>
<evidence type="ECO:0000256" key="2">
    <source>
        <dbReference type="SAM" id="MobiDB-lite"/>
    </source>
</evidence>